<dbReference type="STRING" id="1223802.SUTH_00991"/>
<gene>
    <name evidence="4" type="primary">dsrC</name>
    <name evidence="4" type="ORF">SUTH_00991</name>
</gene>
<evidence type="ECO:0000256" key="1">
    <source>
        <dbReference type="ARBA" id="ARBA00004496"/>
    </source>
</evidence>
<dbReference type="Pfam" id="PF04358">
    <property type="entry name" value="DsrC"/>
    <property type="match status" value="1"/>
</dbReference>
<reference evidence="4 5" key="1">
    <citation type="journal article" date="2014" name="Syst. Appl. Microbiol.">
        <title>Complete genomes of freshwater sulfur oxidizers Sulfuricella denitrificans skB26 and Sulfuritalea hydrogenivorans sk43H: genetic insights into the sulfur oxidation pathway of betaproteobacteria.</title>
        <authorList>
            <person name="Watanabe T."/>
            <person name="Kojima H."/>
            <person name="Fukui M."/>
        </authorList>
    </citation>
    <scope>NUCLEOTIDE SEQUENCE [LARGE SCALE GENOMIC DNA]</scope>
    <source>
        <strain evidence="4">DSM22779</strain>
    </source>
</reference>
<dbReference type="Gene3D" id="3.30.1420.10">
    <property type="match status" value="1"/>
</dbReference>
<dbReference type="PIRSF" id="PIRSF006223">
    <property type="entry name" value="DsrC_TusE"/>
    <property type="match status" value="1"/>
</dbReference>
<dbReference type="Gene3D" id="1.10.10.370">
    <property type="entry name" value="DsrC-like protein, C-terminal domain"/>
    <property type="match status" value="1"/>
</dbReference>
<dbReference type="RefSeq" id="WP_041097537.1">
    <property type="nucleotide sequence ID" value="NZ_AP012547.1"/>
</dbReference>
<dbReference type="GO" id="GO:0005737">
    <property type="term" value="C:cytoplasm"/>
    <property type="evidence" value="ECO:0007669"/>
    <property type="project" value="UniProtKB-SubCell"/>
</dbReference>
<protein>
    <submittedName>
        <fullName evidence="4">Sulfur relay protein, TusE/DsrC/DsvC family</fullName>
    </submittedName>
</protein>
<dbReference type="InterPro" id="IPR042072">
    <property type="entry name" value="DsrC-like_C"/>
</dbReference>
<dbReference type="GO" id="GO:0097163">
    <property type="term" value="F:sulfur carrier activity"/>
    <property type="evidence" value="ECO:0007669"/>
    <property type="project" value="TreeGrafter"/>
</dbReference>
<dbReference type="InterPro" id="IPR007453">
    <property type="entry name" value="DsrC/TusE"/>
</dbReference>
<dbReference type="PANTHER" id="PTHR37010">
    <property type="entry name" value="SULFURTRANSFERASE TUSE"/>
    <property type="match status" value="1"/>
</dbReference>
<dbReference type="EMBL" id="AP012547">
    <property type="protein sequence ID" value="BAO28797.1"/>
    <property type="molecule type" value="Genomic_DNA"/>
</dbReference>
<comment type="similarity">
    <text evidence="2">Belongs to the DsrC/TusE family.</text>
</comment>
<dbReference type="OrthoDB" id="9786347at2"/>
<dbReference type="KEGG" id="shd:SUTH_00991"/>
<accession>W0SD12</accession>
<name>W0SD12_9PROT</name>
<keyword evidence="3" id="KW-0963">Cytoplasm</keyword>
<comment type="subcellular location">
    <subcellularLocation>
        <location evidence="1">Cytoplasm</location>
    </subcellularLocation>
</comment>
<dbReference type="SUPFAM" id="SSF69721">
    <property type="entry name" value="DsrC, the gamma subunit of dissimilatory sulfite reductase"/>
    <property type="match status" value="1"/>
</dbReference>
<organism evidence="4 5">
    <name type="scientific">Sulfuritalea hydrogenivorans sk43H</name>
    <dbReference type="NCBI Taxonomy" id="1223802"/>
    <lineage>
        <taxon>Bacteria</taxon>
        <taxon>Pseudomonadati</taxon>
        <taxon>Pseudomonadota</taxon>
        <taxon>Betaproteobacteria</taxon>
        <taxon>Nitrosomonadales</taxon>
        <taxon>Sterolibacteriaceae</taxon>
        <taxon>Sulfuritalea</taxon>
    </lineage>
</organism>
<proteinExistence type="inferred from homology"/>
<dbReference type="PANTHER" id="PTHR37010:SF1">
    <property type="entry name" value="SULFURTRANSFERASE TUSE"/>
    <property type="match status" value="1"/>
</dbReference>
<dbReference type="AlphaFoldDB" id="W0SD12"/>
<sequence length="107" mass="12282">MDATSVLPATDGEGYLVDPADWNEQLAEVLARQENIELTDTHWIAIRFMREFYQEHQVIPDVRFVTRHLAAQVGGSRNLVFELFPYGYVKQACRIAGMRRPRGWSTG</sequence>
<evidence type="ECO:0000256" key="2">
    <source>
        <dbReference type="ARBA" id="ARBA00005718"/>
    </source>
</evidence>
<dbReference type="InterPro" id="IPR043163">
    <property type="entry name" value="DsrC-like_N"/>
</dbReference>
<dbReference type="Proteomes" id="UP000031637">
    <property type="component" value="Chromosome"/>
</dbReference>
<evidence type="ECO:0000313" key="4">
    <source>
        <dbReference type="EMBL" id="BAO28797.1"/>
    </source>
</evidence>
<dbReference type="InterPro" id="IPR025526">
    <property type="entry name" value="DsrC-like_dom_sf"/>
</dbReference>
<dbReference type="HOGENOM" id="CLU_153199_1_0_4"/>
<keyword evidence="5" id="KW-1185">Reference proteome</keyword>
<dbReference type="GO" id="GO:0002143">
    <property type="term" value="P:tRNA wobble position uridine thiolation"/>
    <property type="evidence" value="ECO:0007669"/>
    <property type="project" value="TreeGrafter"/>
</dbReference>
<evidence type="ECO:0000313" key="5">
    <source>
        <dbReference type="Proteomes" id="UP000031637"/>
    </source>
</evidence>
<dbReference type="NCBIfam" id="TIGR03342">
    <property type="entry name" value="dsrC_tusE_dsvC"/>
    <property type="match status" value="1"/>
</dbReference>
<evidence type="ECO:0000256" key="3">
    <source>
        <dbReference type="ARBA" id="ARBA00022490"/>
    </source>
</evidence>